<evidence type="ECO:0000313" key="21">
    <source>
        <dbReference type="Proteomes" id="UP000074119"/>
    </source>
</evidence>
<dbReference type="Proteomes" id="UP000074119">
    <property type="component" value="Chromosome"/>
</dbReference>
<dbReference type="GO" id="GO:0009236">
    <property type="term" value="P:cobalamin biosynthetic process"/>
    <property type="evidence" value="ECO:0007669"/>
    <property type="project" value="UniProtKB-UniRule"/>
</dbReference>
<keyword evidence="8 19" id="KW-0169">Cobalamin biosynthesis</keyword>
<dbReference type="HAMAP" id="MF_00719">
    <property type="entry name" value="CobS"/>
    <property type="match status" value="1"/>
</dbReference>
<sequence>MWSPVLITRQQCRYEWQVLLLAVGFLTRLPVPADPDFSEAKLNGASRYFPSVGLLVGALAAMIYVAALALFGNSLMAVLLSMLASILITGSFHEDGFADSCDGFGGGWRSEDVLRIMKDSRIGTYGTVGLISVLALKATSLHALPSVGVVVVALLWAHVFSRWVSTSYLVDLHYVRGEGKSKPLATTMPLRYWLYSGAPLLPLLFFIDVYSFISLLIMALLFRWAFAVYLRRRIGGYTGDALGAAQQVVEILVYFAFLL</sequence>
<gene>
    <name evidence="19" type="primary">cobS</name>
    <name evidence="20" type="ORF">AZF00_00495</name>
</gene>
<keyword evidence="13 19" id="KW-0472">Membrane</keyword>
<evidence type="ECO:0000256" key="12">
    <source>
        <dbReference type="ARBA" id="ARBA00022989"/>
    </source>
</evidence>
<dbReference type="GO" id="GO:0008818">
    <property type="term" value="F:cobalamin 5'-phosphate synthase activity"/>
    <property type="evidence" value="ECO:0007669"/>
    <property type="project" value="UniProtKB-UniRule"/>
</dbReference>
<dbReference type="UniPathway" id="UPA00148">
    <property type="reaction ID" value="UER00238"/>
</dbReference>
<dbReference type="PANTHER" id="PTHR34148:SF1">
    <property type="entry name" value="ADENOSYLCOBINAMIDE-GDP RIBAZOLETRANSFERASE"/>
    <property type="match status" value="1"/>
</dbReference>
<keyword evidence="11 19" id="KW-0460">Magnesium</keyword>
<evidence type="ECO:0000256" key="10">
    <source>
        <dbReference type="ARBA" id="ARBA00022692"/>
    </source>
</evidence>
<feature type="transmembrane region" description="Helical" evidence="19">
    <location>
        <begin position="51"/>
        <end position="72"/>
    </location>
</feature>
<feature type="transmembrane region" description="Helical" evidence="19">
    <location>
        <begin position="200"/>
        <end position="222"/>
    </location>
</feature>
<dbReference type="GO" id="GO:0005886">
    <property type="term" value="C:plasma membrane"/>
    <property type="evidence" value="ECO:0007669"/>
    <property type="project" value="UniProtKB-SubCell"/>
</dbReference>
<evidence type="ECO:0000256" key="2">
    <source>
        <dbReference type="ARBA" id="ARBA00004651"/>
    </source>
</evidence>
<comment type="subcellular location">
    <subcellularLocation>
        <location evidence="2 19">Cell membrane</location>
        <topology evidence="2 19">Multi-pass membrane protein</topology>
    </subcellularLocation>
</comment>
<evidence type="ECO:0000256" key="17">
    <source>
        <dbReference type="ARBA" id="ARBA00048623"/>
    </source>
</evidence>
<proteinExistence type="inferred from homology"/>
<evidence type="ECO:0000256" key="15">
    <source>
        <dbReference type="ARBA" id="ARBA00032605"/>
    </source>
</evidence>
<evidence type="ECO:0000256" key="5">
    <source>
        <dbReference type="ARBA" id="ARBA00013200"/>
    </source>
</evidence>
<evidence type="ECO:0000256" key="8">
    <source>
        <dbReference type="ARBA" id="ARBA00022573"/>
    </source>
</evidence>
<dbReference type="GO" id="GO:0051073">
    <property type="term" value="F:adenosylcobinamide-GDP ribazoletransferase activity"/>
    <property type="evidence" value="ECO:0007669"/>
    <property type="project" value="UniProtKB-UniRule"/>
</dbReference>
<dbReference type="AlphaFoldDB" id="A0A127M0W0"/>
<organism evidence="20 21">
    <name type="scientific">Zhongshania aliphaticivorans</name>
    <dbReference type="NCBI Taxonomy" id="1470434"/>
    <lineage>
        <taxon>Bacteria</taxon>
        <taxon>Pseudomonadati</taxon>
        <taxon>Pseudomonadota</taxon>
        <taxon>Gammaproteobacteria</taxon>
        <taxon>Cellvibrionales</taxon>
        <taxon>Spongiibacteraceae</taxon>
        <taxon>Zhongshania</taxon>
    </lineage>
</organism>
<evidence type="ECO:0000256" key="3">
    <source>
        <dbReference type="ARBA" id="ARBA00004663"/>
    </source>
</evidence>
<evidence type="ECO:0000256" key="19">
    <source>
        <dbReference type="HAMAP-Rule" id="MF_00719"/>
    </source>
</evidence>
<evidence type="ECO:0000256" key="4">
    <source>
        <dbReference type="ARBA" id="ARBA00010561"/>
    </source>
</evidence>
<comment type="similarity">
    <text evidence="4 19">Belongs to the CobS family.</text>
</comment>
<evidence type="ECO:0000256" key="6">
    <source>
        <dbReference type="ARBA" id="ARBA00015850"/>
    </source>
</evidence>
<comment type="catalytic activity">
    <reaction evidence="18 19">
        <text>alpha-ribazole 5'-phosphate + adenosylcob(III)inamide-GDP = adenosylcob(III)alamin 5'-phosphate + GMP + H(+)</text>
        <dbReference type="Rhea" id="RHEA:23560"/>
        <dbReference type="ChEBI" id="CHEBI:15378"/>
        <dbReference type="ChEBI" id="CHEBI:57918"/>
        <dbReference type="ChEBI" id="CHEBI:58115"/>
        <dbReference type="ChEBI" id="CHEBI:60487"/>
        <dbReference type="ChEBI" id="CHEBI:60493"/>
        <dbReference type="EC" id="2.7.8.26"/>
    </reaction>
</comment>
<evidence type="ECO:0000256" key="18">
    <source>
        <dbReference type="ARBA" id="ARBA00049504"/>
    </source>
</evidence>
<evidence type="ECO:0000256" key="9">
    <source>
        <dbReference type="ARBA" id="ARBA00022679"/>
    </source>
</evidence>
<comment type="caution">
    <text evidence="19">Lacks conserved residue(s) required for the propagation of feature annotation.</text>
</comment>
<dbReference type="Pfam" id="PF02654">
    <property type="entry name" value="CobS"/>
    <property type="match status" value="1"/>
</dbReference>
<accession>A0A127M0W0</accession>
<keyword evidence="7 19" id="KW-1003">Cell membrane</keyword>
<keyword evidence="10 19" id="KW-0812">Transmembrane</keyword>
<protein>
    <recommendedName>
        <fullName evidence="6 19">Adenosylcobinamide-GDP ribazoletransferase</fullName>
        <ecNumber evidence="5 19">2.7.8.26</ecNumber>
    </recommendedName>
    <alternativeName>
        <fullName evidence="16 19">Cobalamin synthase</fullName>
    </alternativeName>
    <alternativeName>
        <fullName evidence="15 19">Cobalamin-5'-phosphate synthase</fullName>
    </alternativeName>
</protein>
<comment type="catalytic activity">
    <reaction evidence="17 19">
        <text>alpha-ribazole + adenosylcob(III)inamide-GDP = adenosylcob(III)alamin + GMP + H(+)</text>
        <dbReference type="Rhea" id="RHEA:16049"/>
        <dbReference type="ChEBI" id="CHEBI:10329"/>
        <dbReference type="ChEBI" id="CHEBI:15378"/>
        <dbReference type="ChEBI" id="CHEBI:18408"/>
        <dbReference type="ChEBI" id="CHEBI:58115"/>
        <dbReference type="ChEBI" id="CHEBI:60487"/>
        <dbReference type="EC" id="2.7.8.26"/>
    </reaction>
</comment>
<evidence type="ECO:0000256" key="1">
    <source>
        <dbReference type="ARBA" id="ARBA00001946"/>
    </source>
</evidence>
<evidence type="ECO:0000256" key="11">
    <source>
        <dbReference type="ARBA" id="ARBA00022842"/>
    </source>
</evidence>
<comment type="cofactor">
    <cofactor evidence="1 19">
        <name>Mg(2+)</name>
        <dbReference type="ChEBI" id="CHEBI:18420"/>
    </cofactor>
</comment>
<comment type="pathway">
    <text evidence="3 19">Cofactor biosynthesis; adenosylcobalamin biosynthesis; adenosylcobalamin from cob(II)yrinate a,c-diamide: step 7/7.</text>
</comment>
<dbReference type="EMBL" id="CP014544">
    <property type="protein sequence ID" value="AMO66868.1"/>
    <property type="molecule type" value="Genomic_DNA"/>
</dbReference>
<dbReference type="NCBIfam" id="NF001277">
    <property type="entry name" value="PRK00235.1-3"/>
    <property type="match status" value="1"/>
</dbReference>
<dbReference type="STRING" id="1470434.AZF00_00495"/>
<evidence type="ECO:0000256" key="13">
    <source>
        <dbReference type="ARBA" id="ARBA00023136"/>
    </source>
</evidence>
<name>A0A127M0W0_9GAMM</name>
<dbReference type="PANTHER" id="PTHR34148">
    <property type="entry name" value="ADENOSYLCOBINAMIDE-GDP RIBAZOLETRANSFERASE"/>
    <property type="match status" value="1"/>
</dbReference>
<dbReference type="InterPro" id="IPR003805">
    <property type="entry name" value="CobS"/>
</dbReference>
<comment type="function">
    <text evidence="14 19">Joins adenosylcobinamide-GDP and alpha-ribazole to generate adenosylcobalamin (Ado-cobalamin). Also synthesizes adenosylcobalamin 5'-phosphate from adenosylcobinamide-GDP and alpha-ribazole 5'-phosphate.</text>
</comment>
<evidence type="ECO:0000256" key="14">
    <source>
        <dbReference type="ARBA" id="ARBA00025228"/>
    </source>
</evidence>
<keyword evidence="12 19" id="KW-1133">Transmembrane helix</keyword>
<evidence type="ECO:0000256" key="7">
    <source>
        <dbReference type="ARBA" id="ARBA00022475"/>
    </source>
</evidence>
<evidence type="ECO:0000313" key="20">
    <source>
        <dbReference type="EMBL" id="AMO66868.1"/>
    </source>
</evidence>
<dbReference type="EC" id="2.7.8.26" evidence="5 19"/>
<keyword evidence="9 19" id="KW-0808">Transferase</keyword>
<evidence type="ECO:0000256" key="16">
    <source>
        <dbReference type="ARBA" id="ARBA00032853"/>
    </source>
</evidence>
<dbReference type="KEGG" id="zal:AZF00_00495"/>
<feature type="transmembrane region" description="Helical" evidence="19">
    <location>
        <begin position="141"/>
        <end position="159"/>
    </location>
</feature>
<reference evidence="20 21" key="1">
    <citation type="submission" date="2015-12" db="EMBL/GenBank/DDBJ databases">
        <authorList>
            <person name="Shamseldin A."/>
            <person name="Moawad H."/>
            <person name="Abd El-Rahim W.M."/>
            <person name="Sadowsky M.J."/>
        </authorList>
    </citation>
    <scope>NUCLEOTIDE SEQUENCE [LARGE SCALE GENOMIC DNA]</scope>
    <source>
        <strain evidence="20 21">SM2</strain>
    </source>
</reference>